<dbReference type="PANTHER" id="PTHR21661:SF35">
    <property type="entry name" value="EPOXIDE HYDROLASE"/>
    <property type="match status" value="1"/>
</dbReference>
<organism evidence="5 6">
    <name type="scientific">Podospora fimiseda</name>
    <dbReference type="NCBI Taxonomy" id="252190"/>
    <lineage>
        <taxon>Eukaryota</taxon>
        <taxon>Fungi</taxon>
        <taxon>Dikarya</taxon>
        <taxon>Ascomycota</taxon>
        <taxon>Pezizomycotina</taxon>
        <taxon>Sordariomycetes</taxon>
        <taxon>Sordariomycetidae</taxon>
        <taxon>Sordariales</taxon>
        <taxon>Podosporaceae</taxon>
        <taxon>Podospora</taxon>
    </lineage>
</organism>
<proteinExistence type="inferred from homology"/>
<evidence type="ECO:0000256" key="1">
    <source>
        <dbReference type="ARBA" id="ARBA00010088"/>
    </source>
</evidence>
<gene>
    <name evidence="5" type="ORF">QBC38DRAFT_378316</name>
</gene>
<dbReference type="PIRSF" id="PIRSF001112">
    <property type="entry name" value="Epoxide_hydrolase"/>
    <property type="match status" value="1"/>
</dbReference>
<name>A0AAN7BEB0_9PEZI</name>
<dbReference type="Proteomes" id="UP001301958">
    <property type="component" value="Unassembled WGS sequence"/>
</dbReference>
<dbReference type="Gene3D" id="3.40.50.1820">
    <property type="entry name" value="alpha/beta hydrolase"/>
    <property type="match status" value="1"/>
</dbReference>
<dbReference type="AlphaFoldDB" id="A0AAN7BEB0"/>
<dbReference type="InterPro" id="IPR016292">
    <property type="entry name" value="Epoxide_hydrolase"/>
</dbReference>
<dbReference type="PANTHER" id="PTHR21661">
    <property type="entry name" value="EPOXIDE HYDROLASE 1-RELATED"/>
    <property type="match status" value="1"/>
</dbReference>
<dbReference type="SUPFAM" id="SSF53474">
    <property type="entry name" value="alpha/beta-Hydrolases"/>
    <property type="match status" value="1"/>
</dbReference>
<evidence type="ECO:0000313" key="5">
    <source>
        <dbReference type="EMBL" id="KAK4220793.1"/>
    </source>
</evidence>
<sequence>MLSMIQSYRLPSKPQFPGVNESFGITVENLTSLRDTWLHNFNWEQEQALINQLNHYTINLPPLQIHFIHHKSAHPNSIPILLLHGWPGSFLEFIPLIQPLISDPKTPFDIIIPSLPGFAFSSSPPGNWTLDDTARLFNTLMTDILGYETYAVHGTSHGVPVGFTLYDEFNKSVRAAHFVFMPFYPVDGGWIDKNGVVLSELERFELERAEEWGREGNGYFVIQSTKPNTVGLAMYDNPVGQLAWIGEKYIDWSDPNAGNMNPSLLTTNEILRAVSLYYLTNTFNSAIYTYAQDPGAWESQYRRARTDAPMLVSFFKYNVGFWPREIMETVGNLTLYRNHEFGGNFAGLDNPAALVGDLREIAKYW</sequence>
<evidence type="ECO:0000313" key="6">
    <source>
        <dbReference type="Proteomes" id="UP001301958"/>
    </source>
</evidence>
<evidence type="ECO:0000256" key="3">
    <source>
        <dbReference type="ARBA" id="ARBA00022801"/>
    </source>
</evidence>
<keyword evidence="6" id="KW-1185">Reference proteome</keyword>
<reference evidence="5" key="2">
    <citation type="submission" date="2023-05" db="EMBL/GenBank/DDBJ databases">
        <authorList>
            <consortium name="Lawrence Berkeley National Laboratory"/>
            <person name="Steindorff A."/>
            <person name="Hensen N."/>
            <person name="Bonometti L."/>
            <person name="Westerberg I."/>
            <person name="Brannstrom I.O."/>
            <person name="Guillou S."/>
            <person name="Cros-Aarteil S."/>
            <person name="Calhoun S."/>
            <person name="Haridas S."/>
            <person name="Kuo A."/>
            <person name="Mondo S."/>
            <person name="Pangilinan J."/>
            <person name="Riley R."/>
            <person name="Labutti K."/>
            <person name="Andreopoulos B."/>
            <person name="Lipzen A."/>
            <person name="Chen C."/>
            <person name="Yanf M."/>
            <person name="Daum C."/>
            <person name="Ng V."/>
            <person name="Clum A."/>
            <person name="Ohm R."/>
            <person name="Martin F."/>
            <person name="Silar P."/>
            <person name="Natvig D."/>
            <person name="Lalanne C."/>
            <person name="Gautier V."/>
            <person name="Ament-Velasquez S.L."/>
            <person name="Kruys A."/>
            <person name="Hutchinson M.I."/>
            <person name="Powell A.J."/>
            <person name="Barry K."/>
            <person name="Miller A.N."/>
            <person name="Grigoriev I.V."/>
            <person name="Debuchy R."/>
            <person name="Gladieux P."/>
            <person name="Thoren M.H."/>
            <person name="Johannesson H."/>
        </authorList>
    </citation>
    <scope>NUCLEOTIDE SEQUENCE</scope>
    <source>
        <strain evidence="5">CBS 990.96</strain>
    </source>
</reference>
<comment type="similarity">
    <text evidence="1">Belongs to the peptidase S33 family.</text>
</comment>
<keyword evidence="2" id="KW-0058">Aromatic hydrocarbons catabolism</keyword>
<dbReference type="InterPro" id="IPR029058">
    <property type="entry name" value="AB_hydrolase_fold"/>
</dbReference>
<protein>
    <submittedName>
        <fullName evidence="5">Epoxide hydrolase</fullName>
    </submittedName>
</protein>
<feature type="domain" description="Epoxide hydrolase N-terminal" evidence="4">
    <location>
        <begin position="6"/>
        <end position="93"/>
    </location>
</feature>
<comment type="caution">
    <text evidence="5">The sequence shown here is derived from an EMBL/GenBank/DDBJ whole genome shotgun (WGS) entry which is preliminary data.</text>
</comment>
<dbReference type="InterPro" id="IPR010497">
    <property type="entry name" value="Epoxide_hydro_N"/>
</dbReference>
<evidence type="ECO:0000259" key="4">
    <source>
        <dbReference type="Pfam" id="PF06441"/>
    </source>
</evidence>
<dbReference type="Pfam" id="PF06441">
    <property type="entry name" value="EHN"/>
    <property type="match status" value="1"/>
</dbReference>
<dbReference type="GO" id="GO:0097176">
    <property type="term" value="P:epoxide metabolic process"/>
    <property type="evidence" value="ECO:0007669"/>
    <property type="project" value="TreeGrafter"/>
</dbReference>
<dbReference type="EMBL" id="MU865639">
    <property type="protein sequence ID" value="KAK4220793.1"/>
    <property type="molecule type" value="Genomic_DNA"/>
</dbReference>
<reference evidence="5" key="1">
    <citation type="journal article" date="2023" name="Mol. Phylogenet. Evol.">
        <title>Genome-scale phylogeny and comparative genomics of the fungal order Sordariales.</title>
        <authorList>
            <person name="Hensen N."/>
            <person name="Bonometti L."/>
            <person name="Westerberg I."/>
            <person name="Brannstrom I.O."/>
            <person name="Guillou S."/>
            <person name="Cros-Aarteil S."/>
            <person name="Calhoun S."/>
            <person name="Haridas S."/>
            <person name="Kuo A."/>
            <person name="Mondo S."/>
            <person name="Pangilinan J."/>
            <person name="Riley R."/>
            <person name="LaButti K."/>
            <person name="Andreopoulos B."/>
            <person name="Lipzen A."/>
            <person name="Chen C."/>
            <person name="Yan M."/>
            <person name="Daum C."/>
            <person name="Ng V."/>
            <person name="Clum A."/>
            <person name="Steindorff A."/>
            <person name="Ohm R.A."/>
            <person name="Martin F."/>
            <person name="Silar P."/>
            <person name="Natvig D.O."/>
            <person name="Lalanne C."/>
            <person name="Gautier V."/>
            <person name="Ament-Velasquez S.L."/>
            <person name="Kruys A."/>
            <person name="Hutchinson M.I."/>
            <person name="Powell A.J."/>
            <person name="Barry K."/>
            <person name="Miller A.N."/>
            <person name="Grigoriev I.V."/>
            <person name="Debuchy R."/>
            <person name="Gladieux P."/>
            <person name="Hiltunen Thoren M."/>
            <person name="Johannesson H."/>
        </authorList>
    </citation>
    <scope>NUCLEOTIDE SEQUENCE</scope>
    <source>
        <strain evidence="5">CBS 990.96</strain>
    </source>
</reference>
<keyword evidence="3 5" id="KW-0378">Hydrolase</keyword>
<dbReference type="GO" id="GO:0004301">
    <property type="term" value="F:epoxide hydrolase activity"/>
    <property type="evidence" value="ECO:0007669"/>
    <property type="project" value="TreeGrafter"/>
</dbReference>
<evidence type="ECO:0000256" key="2">
    <source>
        <dbReference type="ARBA" id="ARBA00022797"/>
    </source>
</evidence>
<accession>A0AAN7BEB0</accession>